<dbReference type="EMBL" id="JANFYT010000036">
    <property type="protein sequence ID" value="MCQ4815431.1"/>
    <property type="molecule type" value="Genomic_DNA"/>
</dbReference>
<keyword evidence="4" id="KW-1185">Reference proteome</keyword>
<feature type="domain" description="CAAX prenyl protease 2/Lysostaphin resistance protein A-like" evidence="2">
    <location>
        <begin position="76"/>
        <end position="165"/>
    </location>
</feature>
<feature type="transmembrane region" description="Helical" evidence="1">
    <location>
        <begin position="45"/>
        <end position="65"/>
    </location>
</feature>
<dbReference type="GO" id="GO:0004175">
    <property type="term" value="F:endopeptidase activity"/>
    <property type="evidence" value="ECO:0007669"/>
    <property type="project" value="UniProtKB-ARBA"/>
</dbReference>
<protein>
    <submittedName>
        <fullName evidence="3">SYNERG-CTERM system CAAX-type protease</fullName>
        <ecNumber evidence="3">3.4.-.-</ecNumber>
    </submittedName>
</protein>
<reference evidence="3 4" key="1">
    <citation type="submission" date="2022-06" db="EMBL/GenBank/DDBJ databases">
        <title>Isolation of gut microbiota from human fecal samples.</title>
        <authorList>
            <person name="Pamer E.G."/>
            <person name="Barat B."/>
            <person name="Waligurski E."/>
            <person name="Medina S."/>
            <person name="Paddock L."/>
            <person name="Mostad J."/>
        </authorList>
    </citation>
    <scope>NUCLEOTIDE SEQUENCE [LARGE SCALE GENOMIC DNA]</scope>
    <source>
        <strain evidence="3 4">DFI.9.90</strain>
    </source>
</reference>
<dbReference type="InterPro" id="IPR003675">
    <property type="entry name" value="Rce1/LyrA-like_dom"/>
</dbReference>
<keyword evidence="1" id="KW-0472">Membrane</keyword>
<evidence type="ECO:0000313" key="3">
    <source>
        <dbReference type="EMBL" id="MCQ4815431.1"/>
    </source>
</evidence>
<evidence type="ECO:0000259" key="2">
    <source>
        <dbReference type="Pfam" id="PF02517"/>
    </source>
</evidence>
<dbReference type="AlphaFoldDB" id="A0AAW5K6N6"/>
<gene>
    <name evidence="3" type="primary">mrtS</name>
    <name evidence="3" type="ORF">NE630_13410</name>
</gene>
<keyword evidence="1" id="KW-1133">Transmembrane helix</keyword>
<dbReference type="Proteomes" id="UP001205919">
    <property type="component" value="Unassembled WGS sequence"/>
</dbReference>
<dbReference type="RefSeq" id="WP_008710261.1">
    <property type="nucleotide sequence ID" value="NZ_CABKQM010000005.1"/>
</dbReference>
<organism evidence="3 4">
    <name type="scientific">Cloacibacillus evryensis</name>
    <dbReference type="NCBI Taxonomy" id="508460"/>
    <lineage>
        <taxon>Bacteria</taxon>
        <taxon>Thermotogati</taxon>
        <taxon>Synergistota</taxon>
        <taxon>Synergistia</taxon>
        <taxon>Synergistales</taxon>
        <taxon>Synergistaceae</taxon>
        <taxon>Cloacibacillus</taxon>
    </lineage>
</organism>
<feature type="transmembrane region" description="Helical" evidence="1">
    <location>
        <begin position="77"/>
        <end position="98"/>
    </location>
</feature>
<keyword evidence="1" id="KW-0812">Transmembrane</keyword>
<evidence type="ECO:0000256" key="1">
    <source>
        <dbReference type="SAM" id="Phobius"/>
    </source>
</evidence>
<sequence>MGTVVSFCAGVFLLYWPYVWCWYGKKDPDDYGLRWDFNIKDFMQTLAVSAFILLILTVVAMNWPWETLPRKRGLWEALSLGGSGLAAAIIEETFFRGWLQPMLERRFPPFAAIVLTNLVFAPIHLIVAPYWISLCTFFPGLIMGWLKYRYKNLFPPALFHFIGNIWSIWFFPLPVKF</sequence>
<feature type="transmembrane region" description="Helical" evidence="1">
    <location>
        <begin position="153"/>
        <end position="171"/>
    </location>
</feature>
<evidence type="ECO:0000313" key="4">
    <source>
        <dbReference type="Proteomes" id="UP001205919"/>
    </source>
</evidence>
<accession>A0AAW5K6N6</accession>
<dbReference type="EC" id="3.4.-.-" evidence="3"/>
<dbReference type="Pfam" id="PF02517">
    <property type="entry name" value="Rce1-like"/>
    <property type="match status" value="1"/>
</dbReference>
<dbReference type="PANTHER" id="PTHR43592">
    <property type="entry name" value="CAAX AMINO TERMINAL PROTEASE"/>
    <property type="match status" value="1"/>
</dbReference>
<comment type="caution">
    <text evidence="3">The sequence shown here is derived from an EMBL/GenBank/DDBJ whole genome shotgun (WGS) entry which is preliminary data.</text>
</comment>
<dbReference type="NCBIfam" id="NF040589">
    <property type="entry name" value="Synergist-CPBP"/>
    <property type="match status" value="1"/>
</dbReference>
<keyword evidence="3" id="KW-0645">Protease</keyword>
<feature type="transmembrane region" description="Helical" evidence="1">
    <location>
        <begin position="110"/>
        <end position="132"/>
    </location>
</feature>
<dbReference type="GO" id="GO:0006508">
    <property type="term" value="P:proteolysis"/>
    <property type="evidence" value="ECO:0007669"/>
    <property type="project" value="UniProtKB-KW"/>
</dbReference>
<dbReference type="PANTHER" id="PTHR43592:SF15">
    <property type="entry name" value="CAAX AMINO TERMINAL PROTEASE FAMILY PROTEIN"/>
    <property type="match status" value="1"/>
</dbReference>
<name>A0AAW5K6N6_9BACT</name>
<dbReference type="GO" id="GO:0080120">
    <property type="term" value="P:CAAX-box protein maturation"/>
    <property type="evidence" value="ECO:0007669"/>
    <property type="project" value="UniProtKB-ARBA"/>
</dbReference>
<keyword evidence="3" id="KW-0378">Hydrolase</keyword>
<proteinExistence type="predicted"/>